<dbReference type="Gramene" id="OIT03916">
    <property type="protein sequence ID" value="OIT03916"/>
    <property type="gene ID" value="A4A49_10395"/>
</dbReference>
<dbReference type="Proteomes" id="UP000187609">
    <property type="component" value="Unassembled WGS sequence"/>
</dbReference>
<sequence>MNCGINPMIQVVCPKPRRVRHPNCHSKLSNQAETLDSKAGIELFDIILKEDGVAAMRSASLLSSSPPFFTGSPPSRAMNPIIHDVYFAKYGKQLTCTLSSLPSPSTSASPSPSSSCKGMSCARTRLKATQATNTVEGFDCQNSRLTAMV</sequence>
<dbReference type="OrthoDB" id="1288498at2759"/>
<reference evidence="1" key="1">
    <citation type="submission" date="2016-11" db="EMBL/GenBank/DDBJ databases">
        <title>The genome of Nicotiana attenuata.</title>
        <authorList>
            <person name="Xu S."/>
            <person name="Brockmoeller T."/>
            <person name="Gaquerel E."/>
            <person name="Navarro A."/>
            <person name="Kuhl H."/>
            <person name="Gase K."/>
            <person name="Ling Z."/>
            <person name="Zhou W."/>
            <person name="Kreitzer C."/>
            <person name="Stanke M."/>
            <person name="Tang H."/>
            <person name="Lyons E."/>
            <person name="Pandey P."/>
            <person name="Pandey S.P."/>
            <person name="Timmermann B."/>
            <person name="Baldwin I.T."/>
        </authorList>
    </citation>
    <scope>NUCLEOTIDE SEQUENCE [LARGE SCALE GENOMIC DNA]</scope>
    <source>
        <strain evidence="1">UT</strain>
    </source>
</reference>
<organism evidence="1 2">
    <name type="scientific">Nicotiana attenuata</name>
    <name type="common">Coyote tobacco</name>
    <dbReference type="NCBI Taxonomy" id="49451"/>
    <lineage>
        <taxon>Eukaryota</taxon>
        <taxon>Viridiplantae</taxon>
        <taxon>Streptophyta</taxon>
        <taxon>Embryophyta</taxon>
        <taxon>Tracheophyta</taxon>
        <taxon>Spermatophyta</taxon>
        <taxon>Magnoliopsida</taxon>
        <taxon>eudicotyledons</taxon>
        <taxon>Gunneridae</taxon>
        <taxon>Pentapetalae</taxon>
        <taxon>asterids</taxon>
        <taxon>lamiids</taxon>
        <taxon>Solanales</taxon>
        <taxon>Solanaceae</taxon>
        <taxon>Nicotianoideae</taxon>
        <taxon>Nicotianeae</taxon>
        <taxon>Nicotiana</taxon>
    </lineage>
</organism>
<keyword evidence="2" id="KW-1185">Reference proteome</keyword>
<evidence type="ECO:0000313" key="2">
    <source>
        <dbReference type="Proteomes" id="UP000187609"/>
    </source>
</evidence>
<comment type="caution">
    <text evidence="1">The sequence shown here is derived from an EMBL/GenBank/DDBJ whole genome shotgun (WGS) entry which is preliminary data.</text>
</comment>
<dbReference type="AlphaFoldDB" id="A0A1J6IHU1"/>
<proteinExistence type="predicted"/>
<dbReference type="PANTHER" id="PTHR33384:SF52">
    <property type="entry name" value="DUF3741 DOMAIN-CONTAINING PROTEIN"/>
    <property type="match status" value="1"/>
</dbReference>
<name>A0A1J6IHU1_NICAT</name>
<gene>
    <name evidence="1" type="ORF">A4A49_10395</name>
</gene>
<dbReference type="STRING" id="49451.A0A1J6IHU1"/>
<dbReference type="PANTHER" id="PTHR33384">
    <property type="entry name" value="EXPRESSED PROTEIN"/>
    <property type="match status" value="1"/>
</dbReference>
<protein>
    <submittedName>
        <fullName evidence="1">Uncharacterized protein</fullName>
    </submittedName>
</protein>
<accession>A0A1J6IHU1</accession>
<dbReference type="EMBL" id="MJEQ01037186">
    <property type="protein sequence ID" value="OIT03916.1"/>
    <property type="molecule type" value="Genomic_DNA"/>
</dbReference>
<evidence type="ECO:0000313" key="1">
    <source>
        <dbReference type="EMBL" id="OIT03916.1"/>
    </source>
</evidence>
<dbReference type="OMA" id="GMSCART"/>